<dbReference type="PRINTS" id="PR01607">
    <property type="entry name" value="APYRASEFAMLY"/>
</dbReference>
<dbReference type="Gene3D" id="3.60.21.10">
    <property type="match status" value="1"/>
</dbReference>
<evidence type="ECO:0000313" key="5">
    <source>
        <dbReference type="EMBL" id="QJD88574.1"/>
    </source>
</evidence>
<dbReference type="PANTHER" id="PTHR11575:SF42">
    <property type="entry name" value="SULFUR OXIDATION PROTEIN SOXB"/>
    <property type="match status" value="1"/>
</dbReference>
<evidence type="ECO:0000256" key="1">
    <source>
        <dbReference type="ARBA" id="ARBA00022729"/>
    </source>
</evidence>
<evidence type="ECO:0000256" key="2">
    <source>
        <dbReference type="RuleBase" id="RU362119"/>
    </source>
</evidence>
<protein>
    <submittedName>
        <fullName evidence="5">Bifunctional metallophosphatase/5'-nucleotidase</fullName>
    </submittedName>
</protein>
<evidence type="ECO:0000313" key="6">
    <source>
        <dbReference type="Proteomes" id="UP000502248"/>
    </source>
</evidence>
<dbReference type="GO" id="GO:0016787">
    <property type="term" value="F:hydrolase activity"/>
    <property type="evidence" value="ECO:0007669"/>
    <property type="project" value="UniProtKB-KW"/>
</dbReference>
<dbReference type="InterPro" id="IPR008334">
    <property type="entry name" value="5'-Nucleotdase_C"/>
</dbReference>
<dbReference type="GO" id="GO:0009166">
    <property type="term" value="P:nucleotide catabolic process"/>
    <property type="evidence" value="ECO:0007669"/>
    <property type="project" value="InterPro"/>
</dbReference>
<keyword evidence="2" id="KW-0378">Hydrolase</keyword>
<name>A0A7Z2VSW6_9BACL</name>
<reference evidence="5 6" key="1">
    <citation type="submission" date="2020-04" db="EMBL/GenBank/DDBJ databases">
        <title>Genome sequencing of novel species.</title>
        <authorList>
            <person name="Heo J."/>
            <person name="Kim S.-J."/>
            <person name="Kim J.-S."/>
            <person name="Hong S.-B."/>
            <person name="Kwon S.-W."/>
        </authorList>
    </citation>
    <scope>NUCLEOTIDE SEQUENCE [LARGE SCALE GENOMIC DNA]</scope>
    <source>
        <strain evidence="5 6">MFER-1</strain>
        <plasmid evidence="5 6">unnamed1</plasmid>
    </source>
</reference>
<gene>
    <name evidence="5" type="ORF">HH215_35610</name>
</gene>
<dbReference type="Proteomes" id="UP000502248">
    <property type="component" value="Plasmid unnamed1"/>
</dbReference>
<dbReference type="Pfam" id="PF02872">
    <property type="entry name" value="5_nucleotid_C"/>
    <property type="match status" value="1"/>
</dbReference>
<dbReference type="Pfam" id="PF00149">
    <property type="entry name" value="Metallophos"/>
    <property type="match status" value="1"/>
</dbReference>
<dbReference type="EMBL" id="CP051681">
    <property type="protein sequence ID" value="QJD88574.1"/>
    <property type="molecule type" value="Genomic_DNA"/>
</dbReference>
<proteinExistence type="inferred from homology"/>
<dbReference type="InterPro" id="IPR004843">
    <property type="entry name" value="Calcineurin-like_PHP"/>
</dbReference>
<comment type="similarity">
    <text evidence="2">Belongs to the 5'-nucleotidase family.</text>
</comment>
<keyword evidence="1" id="KW-0732">Signal</keyword>
<feature type="domain" description="Calcineurin-like phosphoesterase" evidence="3">
    <location>
        <begin position="4"/>
        <end position="218"/>
    </location>
</feature>
<dbReference type="RefSeq" id="WP_169284770.1">
    <property type="nucleotide sequence ID" value="NZ_CP051681.1"/>
</dbReference>
<feature type="domain" description="5'-Nucleotidase C-terminal" evidence="4">
    <location>
        <begin position="302"/>
        <end position="432"/>
    </location>
</feature>
<dbReference type="SUPFAM" id="SSF56300">
    <property type="entry name" value="Metallo-dependent phosphatases"/>
    <property type="match status" value="1"/>
</dbReference>
<dbReference type="SUPFAM" id="SSF55816">
    <property type="entry name" value="5'-nucleotidase (syn. UDP-sugar hydrolase), C-terminal domain"/>
    <property type="match status" value="1"/>
</dbReference>
<dbReference type="GO" id="GO:0030288">
    <property type="term" value="C:outer membrane-bounded periplasmic space"/>
    <property type="evidence" value="ECO:0007669"/>
    <property type="project" value="TreeGrafter"/>
</dbReference>
<dbReference type="KEGG" id="cheb:HH215_35610"/>
<keyword evidence="2" id="KW-0547">Nucleotide-binding</keyword>
<evidence type="ECO:0000259" key="3">
    <source>
        <dbReference type="Pfam" id="PF00149"/>
    </source>
</evidence>
<organism evidence="5 6">
    <name type="scientific">Cohnella herbarum</name>
    <dbReference type="NCBI Taxonomy" id="2728023"/>
    <lineage>
        <taxon>Bacteria</taxon>
        <taxon>Bacillati</taxon>
        <taxon>Bacillota</taxon>
        <taxon>Bacilli</taxon>
        <taxon>Bacillales</taxon>
        <taxon>Paenibacillaceae</taxon>
        <taxon>Cohnella</taxon>
    </lineage>
</organism>
<sequence>MELTIIQQNDTHGCLDAHPEFFWHDTQPSYMTCGGFSRIHRYVTELKKRRPHVLFVDGGDLFHGTAPLVLSKGEAIIPLLKMMPLDAFVPGNWDYAYGPSQLFALLDQVSFPALAMNMKSSSAAAPLKTQWIKEMGGIRIGMTGWTYSFVDQTMPPAFSEGLSFSLDLAEMSRNIRKLRVEDKCDLVIVLSHMGLPLDVKAASNIEGIDIILSGHSHDRLTHPIRQNGTWIIQSGASSSFLGQFELNFESGMITKVQHRLIPLFAHEFEEDPEISKLIVEINERHETHLSEIIGELQTPLHRMFLNETPMDRLITDAYLHSVEADIALSHGWRYGAPILPGLVTLRDLYQIIPTNPELFTVELDGKQILEAFESNLEQVFSPDPFHQKGGYVMRASGITMAYKPYNPPGHRIEHFLIQGKPLKLGTTYRIVSAGEQILYHYDPLKKKLGIHAHDVITQYFKSYKKIEISDTPKIFCI</sequence>
<keyword evidence="5" id="KW-0614">Plasmid</keyword>
<dbReference type="InterPro" id="IPR036907">
    <property type="entry name" value="5'-Nucleotdase_C_sf"/>
</dbReference>
<evidence type="ECO:0000259" key="4">
    <source>
        <dbReference type="Pfam" id="PF02872"/>
    </source>
</evidence>
<dbReference type="PANTHER" id="PTHR11575">
    <property type="entry name" value="5'-NUCLEOTIDASE-RELATED"/>
    <property type="match status" value="1"/>
</dbReference>
<dbReference type="AlphaFoldDB" id="A0A7Z2VSW6"/>
<keyword evidence="6" id="KW-1185">Reference proteome</keyword>
<geneLocation type="plasmid" evidence="5 6">
    <name>unnamed1</name>
</geneLocation>
<dbReference type="Gene3D" id="3.90.780.10">
    <property type="entry name" value="5'-Nucleotidase, C-terminal domain"/>
    <property type="match status" value="1"/>
</dbReference>
<dbReference type="InterPro" id="IPR029052">
    <property type="entry name" value="Metallo-depent_PP-like"/>
</dbReference>
<accession>A0A7Z2VSW6</accession>
<dbReference type="GO" id="GO:0000166">
    <property type="term" value="F:nucleotide binding"/>
    <property type="evidence" value="ECO:0007669"/>
    <property type="project" value="UniProtKB-KW"/>
</dbReference>
<dbReference type="InterPro" id="IPR006179">
    <property type="entry name" value="5_nucleotidase/apyrase"/>
</dbReference>